<dbReference type="Proteomes" id="UP000095009">
    <property type="component" value="Unassembled WGS sequence"/>
</dbReference>
<dbReference type="AlphaFoldDB" id="A0A1E3PHX7"/>
<keyword evidence="5" id="KW-1185">Reference proteome</keyword>
<dbReference type="EMBL" id="KV454410">
    <property type="protein sequence ID" value="ODQ65013.1"/>
    <property type="molecule type" value="Genomic_DNA"/>
</dbReference>
<dbReference type="GO" id="GO:0000398">
    <property type="term" value="P:mRNA splicing, via spliceosome"/>
    <property type="evidence" value="ECO:0007669"/>
    <property type="project" value="TreeGrafter"/>
</dbReference>
<evidence type="ECO:0008006" key="6">
    <source>
        <dbReference type="Google" id="ProtNLM"/>
    </source>
</evidence>
<dbReference type="Gene3D" id="3.30.428.10">
    <property type="entry name" value="HIT-like"/>
    <property type="match status" value="1"/>
</dbReference>
<dbReference type="InterPro" id="IPR036265">
    <property type="entry name" value="HIT-like_sf"/>
</dbReference>
<reference evidence="4 5" key="1">
    <citation type="journal article" date="2016" name="Proc. Natl. Acad. Sci. U.S.A.">
        <title>Comparative genomics of biotechnologically important yeasts.</title>
        <authorList>
            <person name="Riley R."/>
            <person name="Haridas S."/>
            <person name="Wolfe K.H."/>
            <person name="Lopes M.R."/>
            <person name="Hittinger C.T."/>
            <person name="Goeker M."/>
            <person name="Salamov A.A."/>
            <person name="Wisecaver J.H."/>
            <person name="Long T.M."/>
            <person name="Calvey C.H."/>
            <person name="Aerts A.L."/>
            <person name="Barry K.W."/>
            <person name="Choi C."/>
            <person name="Clum A."/>
            <person name="Coughlan A.Y."/>
            <person name="Deshpande S."/>
            <person name="Douglass A.P."/>
            <person name="Hanson S.J."/>
            <person name="Klenk H.-P."/>
            <person name="LaButti K.M."/>
            <person name="Lapidus A."/>
            <person name="Lindquist E.A."/>
            <person name="Lipzen A.M."/>
            <person name="Meier-Kolthoff J.P."/>
            <person name="Ohm R.A."/>
            <person name="Otillar R.P."/>
            <person name="Pangilinan J.L."/>
            <person name="Peng Y."/>
            <person name="Rokas A."/>
            <person name="Rosa C.A."/>
            <person name="Scheuner C."/>
            <person name="Sibirny A.A."/>
            <person name="Slot J.C."/>
            <person name="Stielow J.B."/>
            <person name="Sun H."/>
            <person name="Kurtzman C.P."/>
            <person name="Blackwell M."/>
            <person name="Grigoriev I.V."/>
            <person name="Jeffries T.W."/>
        </authorList>
    </citation>
    <scope>NUCLEOTIDE SEQUENCE [LARGE SCALE GENOMIC DNA]</scope>
    <source>
        <strain evidence="4 5">DSM 6958</strain>
    </source>
</reference>
<evidence type="ECO:0000313" key="4">
    <source>
        <dbReference type="EMBL" id="ODQ65013.1"/>
    </source>
</evidence>
<evidence type="ECO:0000256" key="1">
    <source>
        <dbReference type="SAM" id="MobiDB-lite"/>
    </source>
</evidence>
<dbReference type="InterPro" id="IPR040194">
    <property type="entry name" value="Cwf19-like"/>
</dbReference>
<name>A0A1E3PHX7_9ASCO</name>
<dbReference type="PANTHER" id="PTHR12072">
    <property type="entry name" value="CWF19, CELL CYCLE CONTROL PROTEIN"/>
    <property type="match status" value="1"/>
</dbReference>
<dbReference type="OrthoDB" id="444325at2759"/>
<sequence length="524" mass="58479">MSQKLKVLVFGNTKENLRASLIKAGSIHAGKHGPFNAVLILGGKPDDLGVPYEVPLDMTVYVVSESEDYEALNAVEGITVLKNGDIIKTLDGLKIGFVGNDNLNNNQETEENLVDILLSHSWPRGITTHSSVSLPSSSVELLSNGSADDASRHWHPRYHFATGGFWEREPFVSQDAKDADKTETSSAKSLQRLTRFISLGDYKGDSRWHYAFQLDVPLSDDEAVNPSIITANPYSTYDDTNSIHKQQNSQKRQREDQIKDTDFLDQNKRVQKPFVPINPGTCFLCLSNPALAKHLIVSIGEDVYIALAKGPLTISPAWHVLVVPIAHVPTFKALNRSESGLENPNASAEVLLEMAKYTTALRAMYMETINHDIAVFEIVKPNGIHIHSQVIPIPGDKIDLLKEEFLKRGARMKIQEKSIQRDGEENYFRISLGSAVELYIDLNILTGGQRGGRGSQRGGRGGYNNDRRNNGGYFDMQFPRKVIASVLGVEDRIDWRKCEQSIQEETDYSENFKKAFKKFDFTVA</sequence>
<feature type="compositionally biased region" description="Gly residues" evidence="1">
    <location>
        <begin position="450"/>
        <end position="462"/>
    </location>
</feature>
<evidence type="ECO:0000259" key="2">
    <source>
        <dbReference type="Pfam" id="PF04676"/>
    </source>
</evidence>
<dbReference type="InterPro" id="IPR006767">
    <property type="entry name" value="Cwf19-like_C_dom-2"/>
</dbReference>
<dbReference type="InterPro" id="IPR006768">
    <property type="entry name" value="Cwf19-like_C_dom-1"/>
</dbReference>
<feature type="domain" description="Cwf19-like C-terminal" evidence="3">
    <location>
        <begin position="278"/>
        <end position="405"/>
    </location>
</feature>
<gene>
    <name evidence="4" type="ORF">NADFUDRAFT_51612</name>
</gene>
<feature type="domain" description="Cwf19-like protein C-terminal" evidence="2">
    <location>
        <begin position="471"/>
        <end position="522"/>
    </location>
</feature>
<feature type="region of interest" description="Disordered" evidence="1">
    <location>
        <begin position="450"/>
        <end position="470"/>
    </location>
</feature>
<dbReference type="Pfam" id="PF04677">
    <property type="entry name" value="CwfJ_C_1"/>
    <property type="match status" value="1"/>
</dbReference>
<evidence type="ECO:0000259" key="3">
    <source>
        <dbReference type="Pfam" id="PF04677"/>
    </source>
</evidence>
<dbReference type="PANTHER" id="PTHR12072:SF4">
    <property type="entry name" value="CWF19-LIKE PROTEIN 1"/>
    <property type="match status" value="1"/>
</dbReference>
<dbReference type="SUPFAM" id="SSF54197">
    <property type="entry name" value="HIT-like"/>
    <property type="match status" value="1"/>
</dbReference>
<organism evidence="4 5">
    <name type="scientific">Nadsonia fulvescens var. elongata DSM 6958</name>
    <dbReference type="NCBI Taxonomy" id="857566"/>
    <lineage>
        <taxon>Eukaryota</taxon>
        <taxon>Fungi</taxon>
        <taxon>Dikarya</taxon>
        <taxon>Ascomycota</taxon>
        <taxon>Saccharomycotina</taxon>
        <taxon>Dipodascomycetes</taxon>
        <taxon>Dipodascales</taxon>
        <taxon>Dipodascales incertae sedis</taxon>
        <taxon>Nadsonia</taxon>
    </lineage>
</organism>
<accession>A0A1E3PHX7</accession>
<dbReference type="GO" id="GO:0071014">
    <property type="term" value="C:post-mRNA release spliceosomal complex"/>
    <property type="evidence" value="ECO:0007669"/>
    <property type="project" value="TreeGrafter"/>
</dbReference>
<dbReference type="GO" id="GO:0061632">
    <property type="term" value="F:RNA lariat debranching enzyme activator activity"/>
    <property type="evidence" value="ECO:0007669"/>
    <property type="project" value="TreeGrafter"/>
</dbReference>
<protein>
    <recommendedName>
        <fullName evidence="6">Cwf19-like C-terminal domain-containing protein</fullName>
    </recommendedName>
</protein>
<dbReference type="Pfam" id="PF04676">
    <property type="entry name" value="CwfJ_C_2"/>
    <property type="match status" value="1"/>
</dbReference>
<proteinExistence type="predicted"/>
<dbReference type="STRING" id="857566.A0A1E3PHX7"/>
<evidence type="ECO:0000313" key="5">
    <source>
        <dbReference type="Proteomes" id="UP000095009"/>
    </source>
</evidence>